<gene>
    <name evidence="2" type="ORF">TWF481_002664</name>
</gene>
<name>A0AAV9VQW0_9PEZI</name>
<sequence>MSAAPAHHESESGPSSTQLQRPPRIPKPKTFKHSLSQAVVQQAFEIDYYTQRTNSWRDHKIAEVVQVFRKCCEEPILEHKDEFELVIRGFKHQSENLKNKIYDKFVDNIHSSEISLEFRKLLLDMVESTSEDRWLFIWLVGSVMKGWRGTASLSDQDKLAKPRNLPRVERKGPLGIDDLLN</sequence>
<evidence type="ECO:0000256" key="1">
    <source>
        <dbReference type="SAM" id="MobiDB-lite"/>
    </source>
</evidence>
<organism evidence="2 3">
    <name type="scientific">Arthrobotrys musiformis</name>
    <dbReference type="NCBI Taxonomy" id="47236"/>
    <lineage>
        <taxon>Eukaryota</taxon>
        <taxon>Fungi</taxon>
        <taxon>Dikarya</taxon>
        <taxon>Ascomycota</taxon>
        <taxon>Pezizomycotina</taxon>
        <taxon>Orbiliomycetes</taxon>
        <taxon>Orbiliales</taxon>
        <taxon>Orbiliaceae</taxon>
        <taxon>Arthrobotrys</taxon>
    </lineage>
</organism>
<dbReference type="Proteomes" id="UP001370758">
    <property type="component" value="Unassembled WGS sequence"/>
</dbReference>
<accession>A0AAV9VQW0</accession>
<evidence type="ECO:0000313" key="3">
    <source>
        <dbReference type="Proteomes" id="UP001370758"/>
    </source>
</evidence>
<protein>
    <submittedName>
        <fullName evidence="2">Uncharacterized protein</fullName>
    </submittedName>
</protein>
<reference evidence="2 3" key="1">
    <citation type="submission" date="2023-08" db="EMBL/GenBank/DDBJ databases">
        <authorList>
            <person name="Palmer J.M."/>
        </authorList>
    </citation>
    <scope>NUCLEOTIDE SEQUENCE [LARGE SCALE GENOMIC DNA]</scope>
    <source>
        <strain evidence="2 3">TWF481</strain>
    </source>
</reference>
<dbReference type="EMBL" id="JAVHJL010000012">
    <property type="protein sequence ID" value="KAK6495616.1"/>
    <property type="molecule type" value="Genomic_DNA"/>
</dbReference>
<comment type="caution">
    <text evidence="2">The sequence shown here is derived from an EMBL/GenBank/DDBJ whole genome shotgun (WGS) entry which is preliminary data.</text>
</comment>
<proteinExistence type="predicted"/>
<dbReference type="AlphaFoldDB" id="A0AAV9VQW0"/>
<feature type="compositionally biased region" description="Basic and acidic residues" evidence="1">
    <location>
        <begin position="1"/>
        <end position="11"/>
    </location>
</feature>
<evidence type="ECO:0000313" key="2">
    <source>
        <dbReference type="EMBL" id="KAK6495616.1"/>
    </source>
</evidence>
<keyword evidence="3" id="KW-1185">Reference proteome</keyword>
<feature type="region of interest" description="Disordered" evidence="1">
    <location>
        <begin position="1"/>
        <end position="29"/>
    </location>
</feature>